<keyword evidence="2 8" id="KW-0812">Transmembrane</keyword>
<feature type="transmembrane region" description="Helical" evidence="8">
    <location>
        <begin position="223"/>
        <end position="240"/>
    </location>
</feature>
<evidence type="ECO:0000313" key="10">
    <source>
        <dbReference type="EMBL" id="CAF1348262.1"/>
    </source>
</evidence>
<dbReference type="GO" id="GO:0004930">
    <property type="term" value="F:G protein-coupled receptor activity"/>
    <property type="evidence" value="ECO:0007669"/>
    <property type="project" value="UniProtKB-KW"/>
</dbReference>
<dbReference type="PROSITE" id="PS50262">
    <property type="entry name" value="G_PROTEIN_RECEP_F1_2"/>
    <property type="match status" value="1"/>
</dbReference>
<dbReference type="EMBL" id="CAJOBC010062866">
    <property type="protein sequence ID" value="CAF4215968.1"/>
    <property type="molecule type" value="Genomic_DNA"/>
</dbReference>
<protein>
    <recommendedName>
        <fullName evidence="9">G-protein coupled receptors family 1 profile domain-containing protein</fullName>
    </recommendedName>
</protein>
<evidence type="ECO:0000313" key="13">
    <source>
        <dbReference type="EMBL" id="CAF4215968.1"/>
    </source>
</evidence>
<keyword evidence="7" id="KW-0807">Transducer</keyword>
<dbReference type="GO" id="GO:0005886">
    <property type="term" value="C:plasma membrane"/>
    <property type="evidence" value="ECO:0007669"/>
    <property type="project" value="TreeGrafter"/>
</dbReference>
<proteinExistence type="predicted"/>
<dbReference type="Proteomes" id="UP000677228">
    <property type="component" value="Unassembled WGS sequence"/>
</dbReference>
<evidence type="ECO:0000313" key="14">
    <source>
        <dbReference type="Proteomes" id="UP000663829"/>
    </source>
</evidence>
<gene>
    <name evidence="10" type="ORF">GPM918_LOCUS30774</name>
    <name evidence="11" type="ORF">OVA965_LOCUS32744</name>
    <name evidence="13" type="ORF">SRO942_LOCUS31400</name>
    <name evidence="12" type="ORF">TMI583_LOCUS33605</name>
</gene>
<reference evidence="10" key="1">
    <citation type="submission" date="2021-02" db="EMBL/GenBank/DDBJ databases">
        <authorList>
            <person name="Nowell W R."/>
        </authorList>
    </citation>
    <scope>NUCLEOTIDE SEQUENCE</scope>
</reference>
<feature type="transmembrane region" description="Helical" evidence="8">
    <location>
        <begin position="272"/>
        <end position="291"/>
    </location>
</feature>
<evidence type="ECO:0000259" key="9">
    <source>
        <dbReference type="PROSITE" id="PS50262"/>
    </source>
</evidence>
<name>A0A815H7F5_9BILA</name>
<dbReference type="Proteomes" id="UP000663829">
    <property type="component" value="Unassembled WGS sequence"/>
</dbReference>
<evidence type="ECO:0000256" key="8">
    <source>
        <dbReference type="SAM" id="Phobius"/>
    </source>
</evidence>
<dbReference type="Proteomes" id="UP000682733">
    <property type="component" value="Unassembled WGS sequence"/>
</dbReference>
<feature type="domain" description="G-protein coupled receptors family 1 profile" evidence="9">
    <location>
        <begin position="36"/>
        <end position="284"/>
    </location>
</feature>
<dbReference type="PANTHER" id="PTHR24243:SF230">
    <property type="entry name" value="G-PROTEIN COUPLED RECEPTORS FAMILY 1 PROFILE DOMAIN-CONTAINING PROTEIN"/>
    <property type="match status" value="1"/>
</dbReference>
<dbReference type="PANTHER" id="PTHR24243">
    <property type="entry name" value="G-PROTEIN COUPLED RECEPTOR"/>
    <property type="match status" value="1"/>
</dbReference>
<organism evidence="10 14">
    <name type="scientific">Didymodactylos carnosus</name>
    <dbReference type="NCBI Taxonomy" id="1234261"/>
    <lineage>
        <taxon>Eukaryota</taxon>
        <taxon>Metazoa</taxon>
        <taxon>Spiralia</taxon>
        <taxon>Gnathifera</taxon>
        <taxon>Rotifera</taxon>
        <taxon>Eurotatoria</taxon>
        <taxon>Bdelloidea</taxon>
        <taxon>Philodinida</taxon>
        <taxon>Philodinidae</taxon>
        <taxon>Didymodactylos</taxon>
    </lineage>
</organism>
<keyword evidence="4" id="KW-0297">G-protein coupled receptor</keyword>
<feature type="transmembrane region" description="Helical" evidence="8">
    <location>
        <begin position="24"/>
        <end position="44"/>
    </location>
</feature>
<feature type="transmembrane region" description="Helical" evidence="8">
    <location>
        <begin position="56"/>
        <end position="78"/>
    </location>
</feature>
<dbReference type="Gene3D" id="1.20.1070.10">
    <property type="entry name" value="Rhodopsin 7-helix transmembrane proteins"/>
    <property type="match status" value="1"/>
</dbReference>
<evidence type="ECO:0000313" key="11">
    <source>
        <dbReference type="EMBL" id="CAF1394612.1"/>
    </source>
</evidence>
<dbReference type="AlphaFoldDB" id="A0A815H7F5"/>
<dbReference type="Pfam" id="PF00001">
    <property type="entry name" value="7tm_1"/>
    <property type="match status" value="1"/>
</dbReference>
<dbReference type="OrthoDB" id="9990906at2759"/>
<evidence type="ECO:0000313" key="12">
    <source>
        <dbReference type="EMBL" id="CAF4201998.1"/>
    </source>
</evidence>
<keyword evidence="5 8" id="KW-0472">Membrane</keyword>
<dbReference type="EMBL" id="CAJOBA010047516">
    <property type="protein sequence ID" value="CAF4201998.1"/>
    <property type="molecule type" value="Genomic_DNA"/>
</dbReference>
<dbReference type="Proteomes" id="UP000681722">
    <property type="component" value="Unassembled WGS sequence"/>
</dbReference>
<dbReference type="InterPro" id="IPR017452">
    <property type="entry name" value="GPCR_Rhodpsn_7TM"/>
</dbReference>
<comment type="caution">
    <text evidence="10">The sequence shown here is derived from an EMBL/GenBank/DDBJ whole genome shotgun (WGS) entry which is preliminary data.</text>
</comment>
<dbReference type="InterPro" id="IPR000276">
    <property type="entry name" value="GPCR_Rhodpsn"/>
</dbReference>
<keyword evidence="3 8" id="KW-1133">Transmembrane helix</keyword>
<evidence type="ECO:0000256" key="1">
    <source>
        <dbReference type="ARBA" id="ARBA00004141"/>
    </source>
</evidence>
<evidence type="ECO:0000256" key="5">
    <source>
        <dbReference type="ARBA" id="ARBA00023136"/>
    </source>
</evidence>
<dbReference type="SUPFAM" id="SSF81321">
    <property type="entry name" value="Family A G protein-coupled receptor-like"/>
    <property type="match status" value="1"/>
</dbReference>
<accession>A0A815H7F5</accession>
<dbReference type="EMBL" id="CAJNOQ010014771">
    <property type="protein sequence ID" value="CAF1348262.1"/>
    <property type="molecule type" value="Genomic_DNA"/>
</dbReference>
<feature type="transmembrane region" description="Helical" evidence="8">
    <location>
        <begin position="136"/>
        <end position="160"/>
    </location>
</feature>
<keyword evidence="6" id="KW-0675">Receptor</keyword>
<evidence type="ECO:0000256" key="3">
    <source>
        <dbReference type="ARBA" id="ARBA00022989"/>
    </source>
</evidence>
<comment type="subcellular location">
    <subcellularLocation>
        <location evidence="1">Membrane</location>
        <topology evidence="1">Multi-pass membrane protein</topology>
    </subcellularLocation>
</comment>
<feature type="transmembrane region" description="Helical" evidence="8">
    <location>
        <begin position="180"/>
        <end position="202"/>
    </location>
</feature>
<dbReference type="EMBL" id="CAJNOK010025806">
    <property type="protein sequence ID" value="CAF1394612.1"/>
    <property type="molecule type" value="Genomic_DNA"/>
</dbReference>
<sequence length="325" mass="36793">MMVATTGSSIVTQLDSATSQLNRFIPIPLLVLGTIGNIFNAIIFSRRSLKRLPCSIYFLSSTICNFLALYSGLITPYLNLYDLDPTSYSTGVCKIRFYIRYTSITLSSWFILLACIDRYVSSSHNARIRGYSRLTLAYRVTIITILIGISVPFTQTFYCYEIINKSCTTRNTGCKLANDIILLSSLSFIPPMAMVLFTLLTIRNVKRMNMSTKRRHIQLVRMLFAQVMVMVILYSLPVTAQKLYSDSTAYLTGKPSIRVAIENLAQQISTNISYINNSVGFYIYILTGTLFRKEWMRVLVCQKSNAISSIHTKHQSINTNTIGKR</sequence>
<feature type="transmembrane region" description="Helical" evidence="8">
    <location>
        <begin position="98"/>
        <end position="116"/>
    </location>
</feature>
<evidence type="ECO:0000256" key="7">
    <source>
        <dbReference type="ARBA" id="ARBA00023224"/>
    </source>
</evidence>
<evidence type="ECO:0000256" key="2">
    <source>
        <dbReference type="ARBA" id="ARBA00022692"/>
    </source>
</evidence>
<keyword evidence="14" id="KW-1185">Reference proteome</keyword>
<evidence type="ECO:0000256" key="6">
    <source>
        <dbReference type="ARBA" id="ARBA00023170"/>
    </source>
</evidence>
<evidence type="ECO:0000256" key="4">
    <source>
        <dbReference type="ARBA" id="ARBA00023040"/>
    </source>
</evidence>